<dbReference type="InterPro" id="IPR019408">
    <property type="entry name" value="7TM_GPCR_serpentine_rcpt_Srab"/>
</dbReference>
<feature type="transmembrane region" description="Helical" evidence="5">
    <location>
        <begin position="98"/>
        <end position="125"/>
    </location>
</feature>
<keyword evidence="2 5" id="KW-0812">Transmembrane</keyword>
<dbReference type="OrthoDB" id="5857479at2759"/>
<dbReference type="Proteomes" id="UP000835052">
    <property type="component" value="Unassembled WGS sequence"/>
</dbReference>
<accession>A0A8S1HFK7</accession>
<keyword evidence="4 5" id="KW-0472">Membrane</keyword>
<dbReference type="InterPro" id="IPR053286">
    <property type="entry name" value="Nematode_rcpt-like_srab"/>
</dbReference>
<evidence type="ECO:0000313" key="7">
    <source>
        <dbReference type="Proteomes" id="UP000835052"/>
    </source>
</evidence>
<evidence type="ECO:0000256" key="1">
    <source>
        <dbReference type="ARBA" id="ARBA00004141"/>
    </source>
</evidence>
<feature type="transmembrane region" description="Helical" evidence="5">
    <location>
        <begin position="145"/>
        <end position="163"/>
    </location>
</feature>
<keyword evidence="3 5" id="KW-1133">Transmembrane helix</keyword>
<feature type="transmembrane region" description="Helical" evidence="5">
    <location>
        <begin position="12"/>
        <end position="30"/>
    </location>
</feature>
<evidence type="ECO:0000313" key="6">
    <source>
        <dbReference type="EMBL" id="CAD6193111.1"/>
    </source>
</evidence>
<dbReference type="EMBL" id="CAJGYM010000032">
    <property type="protein sequence ID" value="CAD6193111.1"/>
    <property type="molecule type" value="Genomic_DNA"/>
</dbReference>
<protein>
    <submittedName>
        <fullName evidence="6">Uncharacterized protein</fullName>
    </submittedName>
</protein>
<dbReference type="AlphaFoldDB" id="A0A8S1HFK7"/>
<evidence type="ECO:0000256" key="5">
    <source>
        <dbReference type="SAM" id="Phobius"/>
    </source>
</evidence>
<evidence type="ECO:0000256" key="2">
    <source>
        <dbReference type="ARBA" id="ARBA00022692"/>
    </source>
</evidence>
<dbReference type="GO" id="GO:0016020">
    <property type="term" value="C:membrane"/>
    <property type="evidence" value="ECO:0007669"/>
    <property type="project" value="UniProtKB-SubCell"/>
</dbReference>
<name>A0A8S1HFK7_9PELO</name>
<gene>
    <name evidence="6" type="ORF">CAUJ_LOCUS9030</name>
</gene>
<reference evidence="6" key="1">
    <citation type="submission" date="2020-10" db="EMBL/GenBank/DDBJ databases">
        <authorList>
            <person name="Kikuchi T."/>
        </authorList>
    </citation>
    <scope>NUCLEOTIDE SEQUENCE</scope>
    <source>
        <strain evidence="6">NKZ352</strain>
    </source>
</reference>
<feature type="transmembrane region" description="Helical" evidence="5">
    <location>
        <begin position="54"/>
        <end position="77"/>
    </location>
</feature>
<comment type="subcellular location">
    <subcellularLocation>
        <location evidence="1">Membrane</location>
        <topology evidence="1">Multi-pass membrane protein</topology>
    </subcellularLocation>
</comment>
<comment type="caution">
    <text evidence="6">The sequence shown here is derived from an EMBL/GenBank/DDBJ whole genome shotgun (WGS) entry which is preliminary data.</text>
</comment>
<evidence type="ECO:0000256" key="4">
    <source>
        <dbReference type="ARBA" id="ARBA00023136"/>
    </source>
</evidence>
<evidence type="ECO:0000256" key="3">
    <source>
        <dbReference type="ARBA" id="ARBA00022989"/>
    </source>
</evidence>
<dbReference type="PANTHER" id="PTHR46561:SF11">
    <property type="entry name" value="SERPENTINE RECEPTOR CLASS ALPHA_BETA-14"/>
    <property type="match status" value="1"/>
</dbReference>
<organism evidence="6 7">
    <name type="scientific">Caenorhabditis auriculariae</name>
    <dbReference type="NCBI Taxonomy" id="2777116"/>
    <lineage>
        <taxon>Eukaryota</taxon>
        <taxon>Metazoa</taxon>
        <taxon>Ecdysozoa</taxon>
        <taxon>Nematoda</taxon>
        <taxon>Chromadorea</taxon>
        <taxon>Rhabditida</taxon>
        <taxon>Rhabditina</taxon>
        <taxon>Rhabditomorpha</taxon>
        <taxon>Rhabditoidea</taxon>
        <taxon>Rhabditidae</taxon>
        <taxon>Peloderinae</taxon>
        <taxon>Caenorhabditis</taxon>
    </lineage>
</organism>
<keyword evidence="7" id="KW-1185">Reference proteome</keyword>
<sequence length="202" mass="23649">MATLAFCRLGQFLSFLLITVSFSLTYWLFYDYPTEIDMTYCSVMSPTNFTRMNFFMSSSLTVEILAVIIFNGLLYINRKRKSDTSTLKLAARYQLTENINTLTMCIPLACCHFAVVFSICITYKLRIKFQSFFMDDTTFEELVSHAEIYGCLIPIVGLIEYRLMQKRKRRVMAGNFVNVRDHMEKMDALTIAHFRVMRNVWN</sequence>
<proteinExistence type="predicted"/>
<dbReference type="PANTHER" id="PTHR46561">
    <property type="entry name" value="SERPENTINE RECEPTOR, CLASS AB (CLASS A-LIKE)-RELATED"/>
    <property type="match status" value="1"/>
</dbReference>
<dbReference type="Pfam" id="PF10292">
    <property type="entry name" value="7TM_GPCR_Srab"/>
    <property type="match status" value="1"/>
</dbReference>